<comment type="caution">
    <text evidence="16">The sequence shown here is derived from an EMBL/GenBank/DDBJ whole genome shotgun (WGS) entry which is preliminary data.</text>
</comment>
<feature type="signal peptide" evidence="13">
    <location>
        <begin position="1"/>
        <end position="25"/>
    </location>
</feature>
<dbReference type="Pfam" id="PF00593">
    <property type="entry name" value="TonB_dep_Rec_b-barrel"/>
    <property type="match status" value="1"/>
</dbReference>
<dbReference type="InterPro" id="IPR012910">
    <property type="entry name" value="Plug_dom"/>
</dbReference>
<evidence type="ECO:0000256" key="5">
    <source>
        <dbReference type="ARBA" id="ARBA00022692"/>
    </source>
</evidence>
<evidence type="ECO:0000256" key="6">
    <source>
        <dbReference type="ARBA" id="ARBA00023004"/>
    </source>
</evidence>
<evidence type="ECO:0000256" key="12">
    <source>
        <dbReference type="RuleBase" id="RU003357"/>
    </source>
</evidence>
<comment type="similarity">
    <text evidence="11 12">Belongs to the TonB-dependent receptor family.</text>
</comment>
<keyword evidence="6" id="KW-0408">Iron</keyword>
<dbReference type="Gene3D" id="2.40.170.20">
    <property type="entry name" value="TonB-dependent receptor, beta-barrel domain"/>
    <property type="match status" value="1"/>
</dbReference>
<evidence type="ECO:0000256" key="11">
    <source>
        <dbReference type="PROSITE-ProRule" id="PRU01360"/>
    </source>
</evidence>
<evidence type="ECO:0000256" key="9">
    <source>
        <dbReference type="ARBA" id="ARBA00023136"/>
    </source>
</evidence>
<keyword evidence="3 11" id="KW-1134">Transmembrane beta strand</keyword>
<dbReference type="RefSeq" id="WP_222990672.1">
    <property type="nucleotide sequence ID" value="NZ_JAINVV010000006.1"/>
</dbReference>
<feature type="chain" id="PRO_5047252598" evidence="13">
    <location>
        <begin position="26"/>
        <end position="782"/>
    </location>
</feature>
<organism evidence="16 17">
    <name type="scientific">Sphingomonas colocasiae</name>
    <dbReference type="NCBI Taxonomy" id="1848973"/>
    <lineage>
        <taxon>Bacteria</taxon>
        <taxon>Pseudomonadati</taxon>
        <taxon>Pseudomonadota</taxon>
        <taxon>Alphaproteobacteria</taxon>
        <taxon>Sphingomonadales</taxon>
        <taxon>Sphingomonadaceae</taxon>
        <taxon>Sphingomonas</taxon>
    </lineage>
</organism>
<keyword evidence="9 11" id="KW-0472">Membrane</keyword>
<evidence type="ECO:0000256" key="7">
    <source>
        <dbReference type="ARBA" id="ARBA00023065"/>
    </source>
</evidence>
<dbReference type="InterPro" id="IPR000531">
    <property type="entry name" value="Beta-barrel_TonB"/>
</dbReference>
<sequence>MSAEFRKLFIGASLLAMMPVTGAWAQTAPGNDVGAEDTSEIVVTAQKKSERLADVPMSISVVTGDALARAGIVDAAQLVQAVPGFNYQQGAFGTPIFSIRGIGYNDNSTSAGPAVSVYTDQVALPYSVMARGALLDLERVEVLKGPQGTLFGMNSTGGAINFIAAKPTDSLAAGVTAGFARFNEVSFNGFLSGPLGEGLSARIAVQGEFSDGWQYSRTRPSDRLGKKNFLNGRAIFDWKPSDALSFELALSAWRDKGETQAAQFVGFAPAVAVTPLTQYIADAMRASPVARNDAREADWDAGRDYARNDRFHQASLRADWSIADSVSLTSISAYNRFKGSSPMDIDGTAFGAFGIDAHDSDLETFAQELRLAGKAGIVDWMIGGNYQYEKADESTITTNQGTNNQIGPFLFTRLGQIANQKVDTLSAFGSLDLHVTDRLTLQGAARYTSQKRDFAGCIKDEGLGPVGVPAATAFGFLAGLFTGAPVNIPALGCVTIDAATFKPGLATSKLDEDNLSWRMGIDYKFDTNVMAYANLTKGYKSGSYALVPAILSSQFTPVTQEAVLAYEAGTRFTTAGGLLNADFAVFYNDYDDKQLKGIVLTPVFGPLPQLVNIPKSKVYGFEANLVLRPVKGLRLSSGLTYVRSKVRRDPVAPAEPRDPFGAPTSYIGESFPNTPKWQFVGDAEYRFPVGGGGMHAIIGGALTYHSSSPGTFGNTPQFTLPSYTLVDLRLGLESADGRWSGQVWGRNVTNEYYYNNVTHLTDYIAKIAGMPASYGVTISFRY</sequence>
<evidence type="ECO:0000259" key="14">
    <source>
        <dbReference type="Pfam" id="PF00593"/>
    </source>
</evidence>
<feature type="domain" description="TonB-dependent receptor-like beta-barrel" evidence="14">
    <location>
        <begin position="292"/>
        <end position="747"/>
    </location>
</feature>
<evidence type="ECO:0000256" key="10">
    <source>
        <dbReference type="ARBA" id="ARBA00023237"/>
    </source>
</evidence>
<keyword evidence="2 11" id="KW-0813">Transport</keyword>
<dbReference type="EMBL" id="JAINVV010000006">
    <property type="protein sequence ID" value="MBY8823574.1"/>
    <property type="molecule type" value="Genomic_DNA"/>
</dbReference>
<keyword evidence="13" id="KW-0732">Signal</keyword>
<dbReference type="PANTHER" id="PTHR32552">
    <property type="entry name" value="FERRICHROME IRON RECEPTOR-RELATED"/>
    <property type="match status" value="1"/>
</dbReference>
<dbReference type="InterPro" id="IPR036942">
    <property type="entry name" value="Beta-barrel_TonB_sf"/>
</dbReference>
<comment type="subcellular location">
    <subcellularLocation>
        <location evidence="1 11">Cell outer membrane</location>
        <topology evidence="1 11">Multi-pass membrane protein</topology>
    </subcellularLocation>
</comment>
<evidence type="ECO:0000256" key="1">
    <source>
        <dbReference type="ARBA" id="ARBA00004571"/>
    </source>
</evidence>
<dbReference type="PROSITE" id="PS52016">
    <property type="entry name" value="TONB_DEPENDENT_REC_3"/>
    <property type="match status" value="1"/>
</dbReference>
<keyword evidence="5 11" id="KW-0812">Transmembrane</keyword>
<protein>
    <submittedName>
        <fullName evidence="16">TonB-dependent receptor</fullName>
    </submittedName>
</protein>
<evidence type="ECO:0000313" key="16">
    <source>
        <dbReference type="EMBL" id="MBY8823574.1"/>
    </source>
</evidence>
<dbReference type="Proteomes" id="UP000706039">
    <property type="component" value="Unassembled WGS sequence"/>
</dbReference>
<accession>A0ABS7PUA3</accession>
<evidence type="ECO:0000256" key="2">
    <source>
        <dbReference type="ARBA" id="ARBA00022448"/>
    </source>
</evidence>
<evidence type="ECO:0000256" key="8">
    <source>
        <dbReference type="ARBA" id="ARBA00023077"/>
    </source>
</evidence>
<proteinExistence type="inferred from homology"/>
<reference evidence="16 17" key="1">
    <citation type="submission" date="2021-08" db="EMBL/GenBank/DDBJ databases">
        <authorList>
            <person name="Tuo L."/>
        </authorList>
    </citation>
    <scope>NUCLEOTIDE SEQUENCE [LARGE SCALE GENOMIC DNA]</scope>
    <source>
        <strain evidence="16 17">JCM 31229</strain>
    </source>
</reference>
<evidence type="ECO:0000259" key="15">
    <source>
        <dbReference type="Pfam" id="PF07715"/>
    </source>
</evidence>
<dbReference type="SUPFAM" id="SSF56935">
    <property type="entry name" value="Porins"/>
    <property type="match status" value="1"/>
</dbReference>
<dbReference type="InterPro" id="IPR039426">
    <property type="entry name" value="TonB-dep_rcpt-like"/>
</dbReference>
<keyword evidence="4" id="KW-0410">Iron transport</keyword>
<feature type="domain" description="TonB-dependent receptor plug" evidence="15">
    <location>
        <begin position="52"/>
        <end position="159"/>
    </location>
</feature>
<keyword evidence="7" id="KW-0406">Ion transport</keyword>
<evidence type="ECO:0000256" key="4">
    <source>
        <dbReference type="ARBA" id="ARBA00022496"/>
    </source>
</evidence>
<evidence type="ECO:0000313" key="17">
    <source>
        <dbReference type="Proteomes" id="UP000706039"/>
    </source>
</evidence>
<keyword evidence="16" id="KW-0675">Receptor</keyword>
<keyword evidence="17" id="KW-1185">Reference proteome</keyword>
<dbReference type="PANTHER" id="PTHR32552:SF81">
    <property type="entry name" value="TONB-DEPENDENT OUTER MEMBRANE RECEPTOR"/>
    <property type="match status" value="1"/>
</dbReference>
<name>A0ABS7PUA3_9SPHN</name>
<evidence type="ECO:0000256" key="13">
    <source>
        <dbReference type="SAM" id="SignalP"/>
    </source>
</evidence>
<keyword evidence="8 12" id="KW-0798">TonB box</keyword>
<keyword evidence="10 11" id="KW-0998">Cell outer membrane</keyword>
<dbReference type="Pfam" id="PF07715">
    <property type="entry name" value="Plug"/>
    <property type="match status" value="1"/>
</dbReference>
<evidence type="ECO:0000256" key="3">
    <source>
        <dbReference type="ARBA" id="ARBA00022452"/>
    </source>
</evidence>
<dbReference type="CDD" id="cd01347">
    <property type="entry name" value="ligand_gated_channel"/>
    <property type="match status" value="1"/>
</dbReference>
<gene>
    <name evidence="16" type="ORF">K7G82_14815</name>
</gene>